<dbReference type="Proteomes" id="UP001595579">
    <property type="component" value="Unassembled WGS sequence"/>
</dbReference>
<dbReference type="EMBL" id="JBHRUG010000019">
    <property type="protein sequence ID" value="MFC3284027.1"/>
    <property type="molecule type" value="Genomic_DNA"/>
</dbReference>
<protein>
    <submittedName>
        <fullName evidence="7">OmpA family protein</fullName>
    </submittedName>
</protein>
<proteinExistence type="predicted"/>
<keyword evidence="3" id="KW-0998">Cell outer membrane</keyword>
<evidence type="ECO:0000256" key="5">
    <source>
        <dbReference type="SAM" id="MobiDB-lite"/>
    </source>
</evidence>
<evidence type="ECO:0000256" key="4">
    <source>
        <dbReference type="PROSITE-ProRule" id="PRU00473"/>
    </source>
</evidence>
<comment type="subcellular location">
    <subcellularLocation>
        <location evidence="1">Cell outer membrane</location>
    </subcellularLocation>
</comment>
<dbReference type="InterPro" id="IPR006665">
    <property type="entry name" value="OmpA-like"/>
</dbReference>
<evidence type="ECO:0000256" key="1">
    <source>
        <dbReference type="ARBA" id="ARBA00004442"/>
    </source>
</evidence>
<dbReference type="InterPro" id="IPR006664">
    <property type="entry name" value="OMP_bac"/>
</dbReference>
<dbReference type="Gene3D" id="3.30.1330.60">
    <property type="entry name" value="OmpA-like domain"/>
    <property type="match status" value="1"/>
</dbReference>
<name>A0ABV7LNE2_9GAMM</name>
<evidence type="ECO:0000313" key="8">
    <source>
        <dbReference type="Proteomes" id="UP001595579"/>
    </source>
</evidence>
<sequence length="304" mass="32827">MGDFDTRLRPPSSRLRLDPSLRFGSAPGTLPPIPDVTLPRPSLLGPAEGSATLDGFAFGSAALTADHQRQLAALAGSLQRLLDKTPSGRVKAVGHTDAVGEEAGNDTLGQERADAVRDELVDQGLEASAIQTHSLGESVPVIETPRREPRNRRVEVYFSPNSGLNLRGLLTEGLSRPQPLSATPPPNLITPSIDYCTVFPEECRPGRPPRDLFTPLPARPEQRLPSLSDAVWQPIDRALERGLNRLGIRDEWNQRLRDAARSGAAKGATEILDRAMDAANLTGETREAVGTALRAAVQLEIPFR</sequence>
<comment type="caution">
    <text evidence="7">The sequence shown here is derived from an EMBL/GenBank/DDBJ whole genome shotgun (WGS) entry which is preliminary data.</text>
</comment>
<dbReference type="InterPro" id="IPR036737">
    <property type="entry name" value="OmpA-like_sf"/>
</dbReference>
<keyword evidence="8" id="KW-1185">Reference proteome</keyword>
<evidence type="ECO:0000313" key="7">
    <source>
        <dbReference type="EMBL" id="MFC3284027.1"/>
    </source>
</evidence>
<accession>A0ABV7LNE2</accession>
<feature type="region of interest" description="Disordered" evidence="5">
    <location>
        <begin position="1"/>
        <end position="40"/>
    </location>
</feature>
<feature type="compositionally biased region" description="Low complexity" evidence="5">
    <location>
        <begin position="9"/>
        <end position="22"/>
    </location>
</feature>
<evidence type="ECO:0000259" key="6">
    <source>
        <dbReference type="PROSITE" id="PS51123"/>
    </source>
</evidence>
<gene>
    <name evidence="7" type="ORF">ACFOEV_10455</name>
</gene>
<dbReference type="PROSITE" id="PS51123">
    <property type="entry name" value="OMPA_2"/>
    <property type="match status" value="1"/>
</dbReference>
<dbReference type="RefSeq" id="WP_386773590.1">
    <property type="nucleotide sequence ID" value="NZ_JBHRUG010000019.1"/>
</dbReference>
<dbReference type="CDD" id="cd07185">
    <property type="entry name" value="OmpA_C-like"/>
    <property type="match status" value="1"/>
</dbReference>
<dbReference type="InterPro" id="IPR050330">
    <property type="entry name" value="Bact_OuterMem_StrucFunc"/>
</dbReference>
<dbReference type="SUPFAM" id="SSF103088">
    <property type="entry name" value="OmpA-like"/>
    <property type="match status" value="1"/>
</dbReference>
<dbReference type="PANTHER" id="PTHR30329:SF21">
    <property type="entry name" value="LIPOPROTEIN YIAD-RELATED"/>
    <property type="match status" value="1"/>
</dbReference>
<feature type="domain" description="OmpA-like" evidence="6">
    <location>
        <begin position="50"/>
        <end position="162"/>
    </location>
</feature>
<keyword evidence="2 4" id="KW-0472">Membrane</keyword>
<dbReference type="PRINTS" id="PR01021">
    <property type="entry name" value="OMPADOMAIN"/>
</dbReference>
<organism evidence="7 8">
    <name type="scientific">Litchfieldella rifensis</name>
    <dbReference type="NCBI Taxonomy" id="762643"/>
    <lineage>
        <taxon>Bacteria</taxon>
        <taxon>Pseudomonadati</taxon>
        <taxon>Pseudomonadota</taxon>
        <taxon>Gammaproteobacteria</taxon>
        <taxon>Oceanospirillales</taxon>
        <taxon>Halomonadaceae</taxon>
        <taxon>Litchfieldella</taxon>
    </lineage>
</organism>
<dbReference type="Pfam" id="PF00691">
    <property type="entry name" value="OmpA"/>
    <property type="match status" value="1"/>
</dbReference>
<dbReference type="PANTHER" id="PTHR30329">
    <property type="entry name" value="STATOR ELEMENT OF FLAGELLAR MOTOR COMPLEX"/>
    <property type="match status" value="1"/>
</dbReference>
<reference evidence="8" key="1">
    <citation type="journal article" date="2019" name="Int. J. Syst. Evol. Microbiol.">
        <title>The Global Catalogue of Microorganisms (GCM) 10K type strain sequencing project: providing services to taxonomists for standard genome sequencing and annotation.</title>
        <authorList>
            <consortium name="The Broad Institute Genomics Platform"/>
            <consortium name="The Broad Institute Genome Sequencing Center for Infectious Disease"/>
            <person name="Wu L."/>
            <person name="Ma J."/>
        </authorList>
    </citation>
    <scope>NUCLEOTIDE SEQUENCE [LARGE SCALE GENOMIC DNA]</scope>
    <source>
        <strain evidence="8">CECT 7698</strain>
    </source>
</reference>
<evidence type="ECO:0000256" key="3">
    <source>
        <dbReference type="ARBA" id="ARBA00023237"/>
    </source>
</evidence>
<evidence type="ECO:0000256" key="2">
    <source>
        <dbReference type="ARBA" id="ARBA00023136"/>
    </source>
</evidence>